<dbReference type="AlphaFoldDB" id="A0A0R1SI85"/>
<evidence type="ECO:0000313" key="3">
    <source>
        <dbReference type="EMBL" id="KRL65539.1"/>
    </source>
</evidence>
<evidence type="ECO:0000259" key="2">
    <source>
        <dbReference type="Pfam" id="PF03372"/>
    </source>
</evidence>
<keyword evidence="1" id="KW-1133">Transmembrane helix</keyword>
<keyword evidence="3" id="KW-0255">Endonuclease</keyword>
<dbReference type="SUPFAM" id="SSF56219">
    <property type="entry name" value="DNase I-like"/>
    <property type="match status" value="1"/>
</dbReference>
<name>A0A0R1SI85_9LACO</name>
<dbReference type="EMBL" id="AZEY01000066">
    <property type="protein sequence ID" value="KRL65539.1"/>
    <property type="molecule type" value="Genomic_DNA"/>
</dbReference>
<gene>
    <name evidence="3" type="ORF">FC85_GL000089</name>
</gene>
<keyword evidence="3" id="KW-0378">Hydrolase</keyword>
<evidence type="ECO:0000313" key="4">
    <source>
        <dbReference type="Proteomes" id="UP000052013"/>
    </source>
</evidence>
<feature type="transmembrane region" description="Helical" evidence="1">
    <location>
        <begin position="9"/>
        <end position="33"/>
    </location>
</feature>
<dbReference type="Gene3D" id="3.60.10.10">
    <property type="entry name" value="Endonuclease/exonuclease/phosphatase"/>
    <property type="match status" value="1"/>
</dbReference>
<dbReference type="GO" id="GO:0016791">
    <property type="term" value="F:phosphatase activity"/>
    <property type="evidence" value="ECO:0007669"/>
    <property type="project" value="InterPro"/>
</dbReference>
<proteinExistence type="predicted"/>
<reference evidence="3 4" key="1">
    <citation type="journal article" date="2015" name="Genome Announc.">
        <title>Expanding the biotechnology potential of lactobacilli through comparative genomics of 213 strains and associated genera.</title>
        <authorList>
            <person name="Sun Z."/>
            <person name="Harris H.M."/>
            <person name="McCann A."/>
            <person name="Guo C."/>
            <person name="Argimon S."/>
            <person name="Zhang W."/>
            <person name="Yang X."/>
            <person name="Jeffery I.B."/>
            <person name="Cooney J.C."/>
            <person name="Kagawa T.F."/>
            <person name="Liu W."/>
            <person name="Song Y."/>
            <person name="Salvetti E."/>
            <person name="Wrobel A."/>
            <person name="Rasinkangas P."/>
            <person name="Parkhill J."/>
            <person name="Rea M.C."/>
            <person name="O'Sullivan O."/>
            <person name="Ritari J."/>
            <person name="Douillard F.P."/>
            <person name="Paul Ross R."/>
            <person name="Yang R."/>
            <person name="Briner A.E."/>
            <person name="Felis G.E."/>
            <person name="de Vos W.M."/>
            <person name="Barrangou R."/>
            <person name="Klaenhammer T.R."/>
            <person name="Caufield P.W."/>
            <person name="Cui Y."/>
            <person name="Zhang H."/>
            <person name="O'Toole P.W."/>
        </authorList>
    </citation>
    <scope>NUCLEOTIDE SEQUENCE [LARGE SCALE GENOMIC DNA]</scope>
    <source>
        <strain evidence="3 4">DSM 14421</strain>
    </source>
</reference>
<dbReference type="GO" id="GO:0004519">
    <property type="term" value="F:endonuclease activity"/>
    <property type="evidence" value="ECO:0007669"/>
    <property type="project" value="UniProtKB-KW"/>
</dbReference>
<evidence type="ECO:0000256" key="1">
    <source>
        <dbReference type="SAM" id="Phobius"/>
    </source>
</evidence>
<feature type="domain" description="Endonuclease/exonuclease/phosphatase" evidence="2">
    <location>
        <begin position="60"/>
        <end position="273"/>
    </location>
</feature>
<dbReference type="STRING" id="1423739.FC85_GL000089"/>
<organism evidence="3 4">
    <name type="scientific">Lentilactobacillus diolivorans DSM 14421</name>
    <dbReference type="NCBI Taxonomy" id="1423739"/>
    <lineage>
        <taxon>Bacteria</taxon>
        <taxon>Bacillati</taxon>
        <taxon>Bacillota</taxon>
        <taxon>Bacilli</taxon>
        <taxon>Lactobacillales</taxon>
        <taxon>Lactobacillaceae</taxon>
        <taxon>Lentilactobacillus</taxon>
    </lineage>
</organism>
<sequence length="357" mass="40865">MKIKRLLKWLIGFLGIAIFIIGSYAIYVFAAYYRLPDHIILNPNNNQPVKLQPHRQYTAMTYNIGYGAYPPKYSFFMDGGKYSLAFSRHAVEKNMAGIIETANRVAPDLAFFQEIDVNGDRSRHVNEVRQLTKQTSEYSSLYGQNYDSPYLFYPITEPIGRAKSGLLTLVKAHINTATRYSLPIDKGISKLTDLDRAFTAAQVPVNNGKTLTIINIHMSAYTKNKATQRAQFQKLFNYLEQKYRQGNYVMVAGDYNHTILKNSNRIFKDGNQKLTWTHPFPDQQLPKGFYRPTQGLKQAAVPSVRNLNTAYHPHHSFVTMIDGYILSKNIKAIKIKVVNTHFKDSDHNPVLLRFSLK</sequence>
<dbReference type="Proteomes" id="UP000052013">
    <property type="component" value="Unassembled WGS sequence"/>
</dbReference>
<keyword evidence="1" id="KW-0472">Membrane</keyword>
<accession>A0A0R1SI85</accession>
<dbReference type="Pfam" id="PF03372">
    <property type="entry name" value="Exo_endo_phos"/>
    <property type="match status" value="1"/>
</dbReference>
<keyword evidence="1" id="KW-0812">Transmembrane</keyword>
<protein>
    <submittedName>
        <fullName evidence="3">Endonuclease exonuclease phosphatase</fullName>
    </submittedName>
</protein>
<dbReference type="GO" id="GO:0004527">
    <property type="term" value="F:exonuclease activity"/>
    <property type="evidence" value="ECO:0007669"/>
    <property type="project" value="UniProtKB-KW"/>
</dbReference>
<dbReference type="InterPro" id="IPR005135">
    <property type="entry name" value="Endo/exonuclease/phosphatase"/>
</dbReference>
<keyword evidence="3" id="KW-0269">Exonuclease</keyword>
<dbReference type="PATRIC" id="fig|1423739.3.peg.95"/>
<comment type="caution">
    <text evidence="3">The sequence shown here is derived from an EMBL/GenBank/DDBJ whole genome shotgun (WGS) entry which is preliminary data.</text>
</comment>
<dbReference type="InterPro" id="IPR036691">
    <property type="entry name" value="Endo/exonu/phosph_ase_sf"/>
</dbReference>
<keyword evidence="3" id="KW-0540">Nuclease</keyword>
<dbReference type="GO" id="GO:0046856">
    <property type="term" value="P:phosphatidylinositol dephosphorylation"/>
    <property type="evidence" value="ECO:0007669"/>
    <property type="project" value="InterPro"/>
</dbReference>